<feature type="region of interest" description="Disordered" evidence="1">
    <location>
        <begin position="1"/>
        <end position="55"/>
    </location>
</feature>
<dbReference type="EMBL" id="AMZH03012501">
    <property type="protein sequence ID" value="RRT50908.1"/>
    <property type="molecule type" value="Genomic_DNA"/>
</dbReference>
<evidence type="ECO:0000256" key="1">
    <source>
        <dbReference type="SAM" id="MobiDB-lite"/>
    </source>
</evidence>
<feature type="non-terminal residue" evidence="2">
    <location>
        <position position="1"/>
    </location>
</feature>
<proteinExistence type="predicted"/>
<feature type="compositionally biased region" description="Basic and acidic residues" evidence="1">
    <location>
        <begin position="1"/>
        <end position="16"/>
    </location>
</feature>
<comment type="caution">
    <text evidence="2">The sequence shown here is derived from an EMBL/GenBank/DDBJ whole genome shotgun (WGS) entry which is preliminary data.</text>
</comment>
<gene>
    <name evidence="2" type="ORF">B296_00051435</name>
</gene>
<dbReference type="AlphaFoldDB" id="A0A426YGQ4"/>
<organism evidence="2 3">
    <name type="scientific">Ensete ventricosum</name>
    <name type="common">Abyssinian banana</name>
    <name type="synonym">Musa ensete</name>
    <dbReference type="NCBI Taxonomy" id="4639"/>
    <lineage>
        <taxon>Eukaryota</taxon>
        <taxon>Viridiplantae</taxon>
        <taxon>Streptophyta</taxon>
        <taxon>Embryophyta</taxon>
        <taxon>Tracheophyta</taxon>
        <taxon>Spermatophyta</taxon>
        <taxon>Magnoliopsida</taxon>
        <taxon>Liliopsida</taxon>
        <taxon>Zingiberales</taxon>
        <taxon>Musaceae</taxon>
        <taxon>Ensete</taxon>
    </lineage>
</organism>
<protein>
    <submittedName>
        <fullName evidence="2">Uncharacterized protein</fullName>
    </submittedName>
</protein>
<dbReference type="Proteomes" id="UP000287651">
    <property type="component" value="Unassembled WGS sequence"/>
</dbReference>
<reference evidence="2 3" key="1">
    <citation type="journal article" date="2014" name="Agronomy (Basel)">
        <title>A Draft Genome Sequence for Ensete ventricosum, the Drought-Tolerant Tree Against Hunger.</title>
        <authorList>
            <person name="Harrison J."/>
            <person name="Moore K.A."/>
            <person name="Paszkiewicz K."/>
            <person name="Jones T."/>
            <person name="Grant M."/>
            <person name="Ambacheew D."/>
            <person name="Muzemil S."/>
            <person name="Studholme D.J."/>
        </authorList>
    </citation>
    <scope>NUCLEOTIDE SEQUENCE [LARGE SCALE GENOMIC DNA]</scope>
</reference>
<evidence type="ECO:0000313" key="2">
    <source>
        <dbReference type="EMBL" id="RRT50908.1"/>
    </source>
</evidence>
<accession>A0A426YGQ4</accession>
<sequence>CEKGRDEATNRERKLLTESSSNDNDNGEQRQRRTATVERGSGSSDRVKCRRWNHE</sequence>
<evidence type="ECO:0000313" key="3">
    <source>
        <dbReference type="Proteomes" id="UP000287651"/>
    </source>
</evidence>
<name>A0A426YGQ4_ENSVE</name>